<keyword evidence="8 10" id="KW-0627">Porphyrin biosynthesis</keyword>
<dbReference type="SUPFAM" id="SSF53800">
    <property type="entry name" value="Chelatase"/>
    <property type="match status" value="1"/>
</dbReference>
<evidence type="ECO:0000256" key="6">
    <source>
        <dbReference type="ARBA" id="ARBA00023133"/>
    </source>
</evidence>
<evidence type="ECO:0000256" key="5">
    <source>
        <dbReference type="ARBA" id="ARBA00023004"/>
    </source>
</evidence>
<evidence type="ECO:0000256" key="1">
    <source>
        <dbReference type="ARBA" id="ARBA00004744"/>
    </source>
</evidence>
<evidence type="ECO:0000256" key="11">
    <source>
        <dbReference type="RuleBase" id="RU000607"/>
    </source>
</evidence>
<keyword evidence="5 10" id="KW-0408">Iron</keyword>
<dbReference type="PANTHER" id="PTHR11108:SF1">
    <property type="entry name" value="FERROCHELATASE, MITOCHONDRIAL"/>
    <property type="match status" value="1"/>
</dbReference>
<evidence type="ECO:0000256" key="2">
    <source>
        <dbReference type="ARBA" id="ARBA00007718"/>
    </source>
</evidence>
<name>A0A0R2FF02_9LACO</name>
<dbReference type="EMBL" id="JQAR01000024">
    <property type="protein sequence ID" value="KRN27186.1"/>
    <property type="molecule type" value="Genomic_DNA"/>
</dbReference>
<dbReference type="PANTHER" id="PTHR11108">
    <property type="entry name" value="FERROCHELATASE"/>
    <property type="match status" value="1"/>
</dbReference>
<dbReference type="GO" id="GO:0046872">
    <property type="term" value="F:metal ion binding"/>
    <property type="evidence" value="ECO:0007669"/>
    <property type="project" value="UniProtKB-UniRule"/>
</dbReference>
<keyword evidence="6 10" id="KW-0350">Heme biosynthesis</keyword>
<dbReference type="GO" id="GO:0006783">
    <property type="term" value="P:heme biosynthetic process"/>
    <property type="evidence" value="ECO:0007669"/>
    <property type="project" value="UniProtKB-UniRule"/>
</dbReference>
<comment type="caution">
    <text evidence="12">The sequence shown here is derived from an EMBL/GenBank/DDBJ whole genome shotgun (WGS) entry which is preliminary data.</text>
</comment>
<dbReference type="Pfam" id="PF00762">
    <property type="entry name" value="Ferrochelatase"/>
    <property type="match status" value="1"/>
</dbReference>
<protein>
    <recommendedName>
        <fullName evidence="10">Coproporphyrin III ferrochelatase</fullName>
        <ecNumber evidence="10">4.99.1.9</ecNumber>
    </recommendedName>
</protein>
<comment type="function">
    <text evidence="10 11">Involved in coproporphyrin-dependent heme b biosynthesis. Catalyzes the insertion of ferrous iron into coproporphyrin III to form Fe-coproporphyrin III.</text>
</comment>
<evidence type="ECO:0000313" key="13">
    <source>
        <dbReference type="Proteomes" id="UP000051727"/>
    </source>
</evidence>
<comment type="catalytic activity">
    <reaction evidence="9">
        <text>Fe-coproporphyrin III + 2 H(+) = coproporphyrin III + Fe(2+)</text>
        <dbReference type="Rhea" id="RHEA:49572"/>
        <dbReference type="ChEBI" id="CHEBI:15378"/>
        <dbReference type="ChEBI" id="CHEBI:29033"/>
        <dbReference type="ChEBI" id="CHEBI:68438"/>
        <dbReference type="ChEBI" id="CHEBI:131725"/>
        <dbReference type="EC" id="4.99.1.9"/>
    </reaction>
    <physiologicalReaction direction="right-to-left" evidence="9">
        <dbReference type="Rhea" id="RHEA:49574"/>
    </physiologicalReaction>
</comment>
<evidence type="ECO:0000256" key="7">
    <source>
        <dbReference type="ARBA" id="ARBA00023239"/>
    </source>
</evidence>
<dbReference type="NCBIfam" id="TIGR00109">
    <property type="entry name" value="hemH"/>
    <property type="match status" value="1"/>
</dbReference>
<accession>A0A0R2FF02</accession>
<dbReference type="STRING" id="1618.IV36_GL001099"/>
<dbReference type="FunFam" id="3.40.50.1400:FF:000002">
    <property type="entry name" value="Ferrochelatase"/>
    <property type="match status" value="1"/>
</dbReference>
<reference evidence="12 13" key="1">
    <citation type="journal article" date="2015" name="Genome Announc.">
        <title>Expanding the biotechnology potential of lactobacilli through comparative genomics of 213 strains and associated genera.</title>
        <authorList>
            <person name="Sun Z."/>
            <person name="Harris H.M."/>
            <person name="McCann A."/>
            <person name="Guo C."/>
            <person name="Argimon S."/>
            <person name="Zhang W."/>
            <person name="Yang X."/>
            <person name="Jeffery I.B."/>
            <person name="Cooney J.C."/>
            <person name="Kagawa T.F."/>
            <person name="Liu W."/>
            <person name="Song Y."/>
            <person name="Salvetti E."/>
            <person name="Wrobel A."/>
            <person name="Rasinkangas P."/>
            <person name="Parkhill J."/>
            <person name="Rea M.C."/>
            <person name="O'Sullivan O."/>
            <person name="Ritari J."/>
            <person name="Douillard F.P."/>
            <person name="Paul Ross R."/>
            <person name="Yang R."/>
            <person name="Briner A.E."/>
            <person name="Felis G.E."/>
            <person name="de Vos W.M."/>
            <person name="Barrangou R."/>
            <person name="Klaenhammer T.R."/>
            <person name="Caufield P.W."/>
            <person name="Cui Y."/>
            <person name="Zhang H."/>
            <person name="O'Toole P.W."/>
        </authorList>
    </citation>
    <scope>NUCLEOTIDE SEQUENCE [LARGE SCALE GENOMIC DNA]</scope>
    <source>
        <strain evidence="12 13">ATCC 27304</strain>
    </source>
</reference>
<dbReference type="PROSITE" id="PS00534">
    <property type="entry name" value="FERROCHELATASE"/>
    <property type="match status" value="1"/>
</dbReference>
<comment type="caution">
    <text evidence="10">Lacks conserved residue(s) required for the propagation of feature annotation.</text>
</comment>
<evidence type="ECO:0000256" key="8">
    <source>
        <dbReference type="ARBA" id="ARBA00023244"/>
    </source>
</evidence>
<dbReference type="UniPathway" id="UPA00252"/>
<dbReference type="CDD" id="cd00419">
    <property type="entry name" value="Ferrochelatase_C"/>
    <property type="match status" value="1"/>
</dbReference>
<comment type="similarity">
    <text evidence="2 10 11">Belongs to the ferrochelatase family.</text>
</comment>
<proteinExistence type="inferred from homology"/>
<comment type="subcellular location">
    <subcellularLocation>
        <location evidence="10 11">Cytoplasm</location>
    </subcellularLocation>
</comment>
<dbReference type="Gene3D" id="3.40.50.1400">
    <property type="match status" value="2"/>
</dbReference>
<dbReference type="InterPro" id="IPR033644">
    <property type="entry name" value="Ferrochelatase_C"/>
</dbReference>
<organism evidence="12 13">
    <name type="scientific">Liquorilactobacillus mali</name>
    <dbReference type="NCBI Taxonomy" id="1618"/>
    <lineage>
        <taxon>Bacteria</taxon>
        <taxon>Bacillati</taxon>
        <taxon>Bacillota</taxon>
        <taxon>Bacilli</taxon>
        <taxon>Lactobacillales</taxon>
        <taxon>Lactobacillaceae</taxon>
        <taxon>Liquorilactobacillus</taxon>
    </lineage>
</organism>
<dbReference type="InterPro" id="IPR033659">
    <property type="entry name" value="Ferrochelatase_N"/>
</dbReference>
<comment type="pathway">
    <text evidence="1 10 11">Porphyrin-containing compound metabolism; protoheme biosynthesis.</text>
</comment>
<evidence type="ECO:0000256" key="10">
    <source>
        <dbReference type="HAMAP-Rule" id="MF_00323"/>
    </source>
</evidence>
<dbReference type="CDD" id="cd03411">
    <property type="entry name" value="Ferrochelatase_N"/>
    <property type="match status" value="1"/>
</dbReference>
<keyword evidence="4 10" id="KW-0479">Metal-binding</keyword>
<dbReference type="AlphaFoldDB" id="A0A0R2FF02"/>
<dbReference type="PATRIC" id="fig|1618.3.peg.1111"/>
<feature type="binding site" evidence="10">
    <location>
        <position position="201"/>
    </location>
    <ligand>
        <name>Fe(2+)</name>
        <dbReference type="ChEBI" id="CHEBI:29033"/>
    </ligand>
</feature>
<dbReference type="InterPro" id="IPR001015">
    <property type="entry name" value="Ferrochelatase"/>
</dbReference>
<dbReference type="Proteomes" id="UP000051727">
    <property type="component" value="Unassembled WGS sequence"/>
</dbReference>
<dbReference type="GO" id="GO:0005737">
    <property type="term" value="C:cytoplasm"/>
    <property type="evidence" value="ECO:0007669"/>
    <property type="project" value="UniProtKB-SubCell"/>
</dbReference>
<dbReference type="HAMAP" id="MF_00323">
    <property type="entry name" value="Ferrochelatase"/>
    <property type="match status" value="1"/>
</dbReference>
<dbReference type="EC" id="4.99.1.9" evidence="10"/>
<keyword evidence="3 10" id="KW-0963">Cytoplasm</keyword>
<evidence type="ECO:0000256" key="4">
    <source>
        <dbReference type="ARBA" id="ARBA00022723"/>
    </source>
</evidence>
<dbReference type="GO" id="GO:0004325">
    <property type="term" value="F:ferrochelatase activity"/>
    <property type="evidence" value="ECO:0007669"/>
    <property type="project" value="UniProtKB-UniRule"/>
</dbReference>
<sequence>MKDSLRRVRKMKKGVLLINLGTPKTPTPADVRVYLKKFLSDPRVIDMPAWKWNPILNLAILPHRPEKSAKLYQAIWSDEHGSPLLYYTQRQTEMLQEELPDYIVRYAMSYSEPEIAQVLLEMEQLEVDKLTIIPLYPQYSTTTVGSVLDDINRFYMGRIKIPSLKIVTDFCDFAPYIDALADKIKRAIDEFQPDKLLFSYHGIPVSYVEKGDPYAERCKLTTKLIIEKLGNISYTETFQSRFGPDKWLTPATDDTLRKLPKEGVKRVLVVAPSFVSDCLETLHELEIENKEYFMQSGGVEFKMVPALNDDNSFTQVLKGLVLNQDIGITSESDTKTESIQ</sequence>
<evidence type="ECO:0000256" key="3">
    <source>
        <dbReference type="ARBA" id="ARBA00022490"/>
    </source>
</evidence>
<keyword evidence="7 10" id="KW-0456">Lyase</keyword>
<feature type="binding site" evidence="10">
    <location>
        <position position="280"/>
    </location>
    <ligand>
        <name>Fe(2+)</name>
        <dbReference type="ChEBI" id="CHEBI:29033"/>
    </ligand>
</feature>
<dbReference type="InterPro" id="IPR019772">
    <property type="entry name" value="Ferrochelatase_AS"/>
</dbReference>
<gene>
    <name evidence="10" type="primary">cpfC</name>
    <name evidence="12" type="ORF">IV36_GL001099</name>
</gene>
<evidence type="ECO:0000313" key="12">
    <source>
        <dbReference type="EMBL" id="KRN27186.1"/>
    </source>
</evidence>
<evidence type="ECO:0000256" key="9">
    <source>
        <dbReference type="ARBA" id="ARBA00024536"/>
    </source>
</evidence>